<comment type="similarity">
    <text evidence="2">Belongs to the transposase mutator family.</text>
</comment>
<dbReference type="eggNOG" id="COG3677">
    <property type="taxonomic scope" value="Bacteria"/>
</dbReference>
<evidence type="ECO:0000256" key="5">
    <source>
        <dbReference type="ARBA" id="ARBA00023172"/>
    </source>
</evidence>
<organism evidence="6 7">
    <name type="scientific">Actinomyces graevenitzii C83</name>
    <dbReference type="NCBI Taxonomy" id="435830"/>
    <lineage>
        <taxon>Bacteria</taxon>
        <taxon>Bacillati</taxon>
        <taxon>Actinomycetota</taxon>
        <taxon>Actinomycetes</taxon>
        <taxon>Actinomycetales</taxon>
        <taxon>Actinomycetaceae</taxon>
        <taxon>Actinomyces</taxon>
    </lineage>
</organism>
<dbReference type="Proteomes" id="UP000003822">
    <property type="component" value="Unassembled WGS sequence"/>
</dbReference>
<proteinExistence type="inferred from homology"/>
<dbReference type="STRING" id="435830.HMPREF0045_01276"/>
<accession>G9PG20</accession>
<dbReference type="GO" id="GO:0006313">
    <property type="term" value="P:DNA transposition"/>
    <property type="evidence" value="ECO:0007669"/>
    <property type="project" value="InterPro"/>
</dbReference>
<dbReference type="InterPro" id="IPR001207">
    <property type="entry name" value="Transposase_mutator"/>
</dbReference>
<gene>
    <name evidence="6" type="ORF">HMPREF0045_01276</name>
</gene>
<evidence type="ECO:0008006" key="8">
    <source>
        <dbReference type="Google" id="ProtNLM"/>
    </source>
</evidence>
<protein>
    <recommendedName>
        <fullName evidence="8">MULE transposase domain-containing protein</fullName>
    </recommendedName>
</protein>
<dbReference type="GO" id="GO:0004803">
    <property type="term" value="F:transposase activity"/>
    <property type="evidence" value="ECO:0007669"/>
    <property type="project" value="InterPro"/>
</dbReference>
<comment type="function">
    <text evidence="1">Required for the transposition of the insertion element.</text>
</comment>
<dbReference type="Pfam" id="PF00872">
    <property type="entry name" value="Transposase_mut"/>
    <property type="match status" value="1"/>
</dbReference>
<evidence type="ECO:0000256" key="1">
    <source>
        <dbReference type="ARBA" id="ARBA00002190"/>
    </source>
</evidence>
<name>G9PG20_9ACTO</name>
<reference evidence="6 7" key="1">
    <citation type="submission" date="2011-10" db="EMBL/GenBank/DDBJ databases">
        <title>The Genome Sequence of Actinomyces graevenitzii C83.</title>
        <authorList>
            <consortium name="The Broad Institute Genome Sequencing Platform"/>
            <consortium name="The Broad Institute Genome Sequencing Center for Infectious Disease"/>
            <person name="Earl A."/>
            <person name="Ward D."/>
            <person name="Feldgarden M."/>
            <person name="Gevers D."/>
            <person name="Sibley C.D."/>
            <person name="Field T.R."/>
            <person name="Grinwis M."/>
            <person name="Eshaghurshan C.S."/>
            <person name="Surette M.G."/>
            <person name="Young S.K."/>
            <person name="Zeng Q."/>
            <person name="Gargeya S."/>
            <person name="Fitzgerald M."/>
            <person name="Haas B."/>
            <person name="Abouelleil A."/>
            <person name="Alvarado L."/>
            <person name="Arachchi H.M."/>
            <person name="Berlin A."/>
            <person name="Brown A."/>
            <person name="Chapman S.B."/>
            <person name="Chen Z."/>
            <person name="Dunbar C."/>
            <person name="Freedman E."/>
            <person name="Gearin G."/>
            <person name="Goldberg J."/>
            <person name="Griggs A."/>
            <person name="Gujja S."/>
            <person name="Heiman D."/>
            <person name="Howarth C."/>
            <person name="Larson L."/>
            <person name="Lui A."/>
            <person name="MacDonald P.J.P."/>
            <person name="Montmayeur A."/>
            <person name="Murphy C."/>
            <person name="Neiman D."/>
            <person name="Pearson M."/>
            <person name="Priest M."/>
            <person name="Roberts A."/>
            <person name="Saif S."/>
            <person name="Shea T."/>
            <person name="Shenoy N."/>
            <person name="Sisk P."/>
            <person name="Stolte C."/>
            <person name="Sykes S."/>
            <person name="Wortman J."/>
            <person name="Nusbaum C."/>
            <person name="Birren B."/>
        </authorList>
    </citation>
    <scope>NUCLEOTIDE SEQUENCE [LARGE SCALE GENOMIC DNA]</scope>
    <source>
        <strain evidence="6 7">C83</strain>
    </source>
</reference>
<evidence type="ECO:0000256" key="4">
    <source>
        <dbReference type="ARBA" id="ARBA00023125"/>
    </source>
</evidence>
<dbReference type="GO" id="GO:0003677">
    <property type="term" value="F:DNA binding"/>
    <property type="evidence" value="ECO:0007669"/>
    <property type="project" value="UniProtKB-KW"/>
</dbReference>
<comment type="caution">
    <text evidence="6">The sequence shown here is derived from an EMBL/GenBank/DDBJ whole genome shotgun (WGS) entry which is preliminary data.</text>
</comment>
<evidence type="ECO:0000313" key="7">
    <source>
        <dbReference type="Proteomes" id="UP000003822"/>
    </source>
</evidence>
<keyword evidence="4" id="KW-0238">DNA-binding</keyword>
<keyword evidence="3" id="KW-0815">Transposition</keyword>
<evidence type="ECO:0000256" key="2">
    <source>
        <dbReference type="ARBA" id="ARBA00010961"/>
    </source>
</evidence>
<dbReference type="PROSITE" id="PS01007">
    <property type="entry name" value="TRANSPOSASE_MUTATOR"/>
    <property type="match status" value="1"/>
</dbReference>
<dbReference type="EMBL" id="ACRN01000008">
    <property type="protein sequence ID" value="EHM88165.1"/>
    <property type="molecule type" value="Genomic_DNA"/>
</dbReference>
<evidence type="ECO:0000256" key="3">
    <source>
        <dbReference type="ARBA" id="ARBA00022578"/>
    </source>
</evidence>
<dbReference type="AlphaFoldDB" id="G9PG20"/>
<feature type="non-terminal residue" evidence="6">
    <location>
        <position position="193"/>
    </location>
</feature>
<keyword evidence="7" id="KW-1185">Reference proteome</keyword>
<sequence length="193" mass="22099">MPGGGRSFRRRCQGLWQVWPLAPVVDEVHEVVFVDAIHLGRKAVVLIAQSRDFILGWYVARSENSRAWEALMNRIAPPDVVVTDGGSGFEKARKKAWPNTRVQRCTFHAFGTIKQATTIRPKLAASKELYGLGKQLLHVKDREQAASWIDTYLDWCKRWEGFLAQKTKRDDGGWQYTHERLVRARNSVNRLIG</sequence>
<keyword evidence="5" id="KW-0233">DNA recombination</keyword>
<dbReference type="HOGENOM" id="CLU_062186_1_0_11"/>
<evidence type="ECO:0000313" key="6">
    <source>
        <dbReference type="EMBL" id="EHM88165.1"/>
    </source>
</evidence>